<evidence type="ECO:0000256" key="1">
    <source>
        <dbReference type="ARBA" id="ARBA00004477"/>
    </source>
</evidence>
<evidence type="ECO:0000256" key="8">
    <source>
        <dbReference type="ARBA" id="ARBA00022989"/>
    </source>
</evidence>
<dbReference type="GO" id="GO:0004168">
    <property type="term" value="F:dolichol kinase activity"/>
    <property type="evidence" value="ECO:0007669"/>
    <property type="project" value="UniProtKB-EC"/>
</dbReference>
<dbReference type="WBParaSite" id="Pan_g14758.t1">
    <property type="protein sequence ID" value="Pan_g14758.t1"/>
    <property type="gene ID" value="Pan_g14758"/>
</dbReference>
<evidence type="ECO:0000313" key="11">
    <source>
        <dbReference type="Proteomes" id="UP000492821"/>
    </source>
</evidence>
<evidence type="ECO:0000256" key="10">
    <source>
        <dbReference type="SAM" id="Phobius"/>
    </source>
</evidence>
<feature type="transmembrane region" description="Helical" evidence="10">
    <location>
        <begin position="290"/>
        <end position="319"/>
    </location>
</feature>
<accession>A0A7E4UZP7</accession>
<feature type="transmembrane region" description="Helical" evidence="10">
    <location>
        <begin position="85"/>
        <end position="106"/>
    </location>
</feature>
<evidence type="ECO:0000256" key="2">
    <source>
        <dbReference type="ARBA" id="ARBA00010794"/>
    </source>
</evidence>
<proteinExistence type="inferred from homology"/>
<keyword evidence="8 10" id="KW-1133">Transmembrane helix</keyword>
<dbReference type="AlphaFoldDB" id="A0A7E4UZP7"/>
<feature type="transmembrane region" description="Helical" evidence="10">
    <location>
        <begin position="220"/>
        <end position="238"/>
    </location>
</feature>
<dbReference type="PANTHER" id="PTHR13205:SF15">
    <property type="entry name" value="DOLICHOL KINASE"/>
    <property type="match status" value="1"/>
</dbReference>
<keyword evidence="11" id="KW-1185">Reference proteome</keyword>
<dbReference type="GO" id="GO:0043048">
    <property type="term" value="P:dolichyl monophosphate biosynthetic process"/>
    <property type="evidence" value="ECO:0007669"/>
    <property type="project" value="TreeGrafter"/>
</dbReference>
<dbReference type="Proteomes" id="UP000492821">
    <property type="component" value="Unassembled WGS sequence"/>
</dbReference>
<keyword evidence="7" id="KW-0256">Endoplasmic reticulum</keyword>
<evidence type="ECO:0000256" key="7">
    <source>
        <dbReference type="ARBA" id="ARBA00022824"/>
    </source>
</evidence>
<feature type="transmembrane region" description="Helical" evidence="10">
    <location>
        <begin position="188"/>
        <end position="208"/>
    </location>
</feature>
<evidence type="ECO:0000256" key="4">
    <source>
        <dbReference type="ARBA" id="ARBA00022679"/>
    </source>
</evidence>
<reference evidence="11" key="1">
    <citation type="journal article" date="2013" name="Genetics">
        <title>The draft genome and transcriptome of Panagrellus redivivus are shaped by the harsh demands of a free-living lifestyle.</title>
        <authorList>
            <person name="Srinivasan J."/>
            <person name="Dillman A.R."/>
            <person name="Macchietto M.G."/>
            <person name="Heikkinen L."/>
            <person name="Lakso M."/>
            <person name="Fracchia K.M."/>
            <person name="Antoshechkin I."/>
            <person name="Mortazavi A."/>
            <person name="Wong G."/>
            <person name="Sternberg P.W."/>
        </authorList>
    </citation>
    <scope>NUCLEOTIDE SEQUENCE [LARGE SCALE GENOMIC DNA]</scope>
    <source>
        <strain evidence="11">MT8872</strain>
    </source>
</reference>
<reference evidence="12" key="2">
    <citation type="submission" date="2020-10" db="UniProtKB">
        <authorList>
            <consortium name="WormBaseParasite"/>
        </authorList>
    </citation>
    <scope>IDENTIFICATION</scope>
</reference>
<dbReference type="PANTHER" id="PTHR13205">
    <property type="entry name" value="TRANSMEMBRANE PROTEIN 15-RELATED"/>
    <property type="match status" value="1"/>
</dbReference>
<evidence type="ECO:0000256" key="3">
    <source>
        <dbReference type="ARBA" id="ARBA00012132"/>
    </source>
</evidence>
<evidence type="ECO:0000256" key="6">
    <source>
        <dbReference type="ARBA" id="ARBA00022777"/>
    </source>
</evidence>
<feature type="transmembrane region" description="Helical" evidence="10">
    <location>
        <begin position="122"/>
        <end position="142"/>
    </location>
</feature>
<evidence type="ECO:0000313" key="12">
    <source>
        <dbReference type="WBParaSite" id="Pan_g14758.t1"/>
    </source>
</evidence>
<sequence length="320" mass="34853">MVYEDATFLDEPLIVASWTATVSLVIVGIGLCSDRRLSRVSVAPVWLNVALAGVVGFAALLVGVWTGVGFQLPYWLFRRVWSGTLNNACLQLFFLIQLLGSILYCVHRTSPTTHATSTQRKFFHFTISMIAIAGLFFDPAFTRLAAHLMLQIFVILELLRSLSVYPWADILNPALIGFIDTAQESERFIATPLLLISGIFLPLFLSPVNPTTAPLRLCHFAGVATVGIGDSFAAIAGSSWGRTRLWYPFITRKSLEGSLAMFLGQGAFYGILLASGAVEPWALASLLRVFVASIVCTGIEAALPIGDNLVLPIVAWFILD</sequence>
<dbReference type="InterPro" id="IPR032974">
    <property type="entry name" value="Polypren_kinase"/>
</dbReference>
<evidence type="ECO:0000256" key="5">
    <source>
        <dbReference type="ARBA" id="ARBA00022692"/>
    </source>
</evidence>
<organism evidence="11 12">
    <name type="scientific">Panagrellus redivivus</name>
    <name type="common">Microworm</name>
    <dbReference type="NCBI Taxonomy" id="6233"/>
    <lineage>
        <taxon>Eukaryota</taxon>
        <taxon>Metazoa</taxon>
        <taxon>Ecdysozoa</taxon>
        <taxon>Nematoda</taxon>
        <taxon>Chromadorea</taxon>
        <taxon>Rhabditida</taxon>
        <taxon>Tylenchina</taxon>
        <taxon>Panagrolaimomorpha</taxon>
        <taxon>Panagrolaimoidea</taxon>
        <taxon>Panagrolaimidae</taxon>
        <taxon>Panagrellus</taxon>
    </lineage>
</organism>
<evidence type="ECO:0000256" key="9">
    <source>
        <dbReference type="ARBA" id="ARBA00023136"/>
    </source>
</evidence>
<keyword evidence="5 10" id="KW-0812">Transmembrane</keyword>
<feature type="transmembrane region" description="Helical" evidence="10">
    <location>
        <begin position="12"/>
        <end position="33"/>
    </location>
</feature>
<feature type="transmembrane region" description="Helical" evidence="10">
    <location>
        <begin position="45"/>
        <end position="65"/>
    </location>
</feature>
<protein>
    <recommendedName>
        <fullName evidence="3">dolichol kinase</fullName>
        <ecNumber evidence="3">2.7.1.108</ecNumber>
    </recommendedName>
</protein>
<comment type="similarity">
    <text evidence="2">Belongs to the polyprenol kinase family.</text>
</comment>
<keyword evidence="6" id="KW-0418">Kinase</keyword>
<dbReference type="GO" id="GO:0005789">
    <property type="term" value="C:endoplasmic reticulum membrane"/>
    <property type="evidence" value="ECO:0007669"/>
    <property type="project" value="UniProtKB-SubCell"/>
</dbReference>
<keyword evidence="9 10" id="KW-0472">Membrane</keyword>
<keyword evidence="4" id="KW-0808">Transferase</keyword>
<comment type="subcellular location">
    <subcellularLocation>
        <location evidence="1">Endoplasmic reticulum membrane</location>
        <topology evidence="1">Multi-pass membrane protein</topology>
    </subcellularLocation>
</comment>
<name>A0A7E4UZP7_PANRE</name>
<feature type="transmembrane region" description="Helical" evidence="10">
    <location>
        <begin position="259"/>
        <end position="278"/>
    </location>
</feature>
<dbReference type="EC" id="2.7.1.108" evidence="3"/>